<evidence type="ECO:0000256" key="2">
    <source>
        <dbReference type="SAM" id="Phobius"/>
    </source>
</evidence>
<protein>
    <recommendedName>
        <fullName evidence="5">Tetratricopeptide repeat protein</fullName>
    </recommendedName>
</protein>
<keyword evidence="2" id="KW-0812">Transmembrane</keyword>
<evidence type="ECO:0000313" key="4">
    <source>
        <dbReference type="Proteomes" id="UP001596036"/>
    </source>
</evidence>
<evidence type="ECO:0000256" key="1">
    <source>
        <dbReference type="SAM" id="MobiDB-lite"/>
    </source>
</evidence>
<comment type="caution">
    <text evidence="3">The sequence shown here is derived from an EMBL/GenBank/DDBJ whole genome shotgun (WGS) entry which is preliminary data.</text>
</comment>
<evidence type="ECO:0000313" key="3">
    <source>
        <dbReference type="EMBL" id="MFC5569818.1"/>
    </source>
</evidence>
<evidence type="ECO:0008006" key="5">
    <source>
        <dbReference type="Google" id="ProtNLM"/>
    </source>
</evidence>
<feature type="region of interest" description="Disordered" evidence="1">
    <location>
        <begin position="1"/>
        <end position="22"/>
    </location>
</feature>
<reference evidence="4" key="1">
    <citation type="journal article" date="2019" name="Int. J. Syst. Evol. Microbiol.">
        <title>The Global Catalogue of Microorganisms (GCM) 10K type strain sequencing project: providing services to taxonomists for standard genome sequencing and annotation.</title>
        <authorList>
            <consortium name="The Broad Institute Genomics Platform"/>
            <consortium name="The Broad Institute Genome Sequencing Center for Infectious Disease"/>
            <person name="Wu L."/>
            <person name="Ma J."/>
        </authorList>
    </citation>
    <scope>NUCLEOTIDE SEQUENCE [LARGE SCALE GENOMIC DNA]</scope>
    <source>
        <strain evidence="4">KACC 11407</strain>
    </source>
</reference>
<keyword evidence="2" id="KW-0472">Membrane</keyword>
<proteinExistence type="predicted"/>
<feature type="transmembrane region" description="Helical" evidence="2">
    <location>
        <begin position="51"/>
        <end position="68"/>
    </location>
</feature>
<dbReference type="Proteomes" id="UP001596036">
    <property type="component" value="Unassembled WGS sequence"/>
</dbReference>
<accession>A0ABW0SL63</accession>
<keyword evidence="2" id="KW-1133">Transmembrane helix</keyword>
<organism evidence="3 4">
    <name type="scientific">Lysobacter yangpyeongensis</name>
    <dbReference type="NCBI Taxonomy" id="346182"/>
    <lineage>
        <taxon>Bacteria</taxon>
        <taxon>Pseudomonadati</taxon>
        <taxon>Pseudomonadota</taxon>
        <taxon>Gammaproteobacteria</taxon>
        <taxon>Lysobacterales</taxon>
        <taxon>Lysobacteraceae</taxon>
        <taxon>Lysobacter</taxon>
    </lineage>
</organism>
<dbReference type="Gene3D" id="1.25.40.10">
    <property type="entry name" value="Tetratricopeptide repeat domain"/>
    <property type="match status" value="1"/>
</dbReference>
<dbReference type="SUPFAM" id="SSF48452">
    <property type="entry name" value="TPR-like"/>
    <property type="match status" value="1"/>
</dbReference>
<sequence length="536" mass="57583">MTAHDPGPEPNGGRREPPLGRFDELQFRPPRARVRLTRTRAFAERVSAWDWRWILALVLFVVALLFVLRQPLADWLWPQTRAQRLHERAEQALAAGRLTSPDGTGARELYAAALALDPDRADARVGLDRVGKAALAQARAAIARRQFAQAHDALDLAEALSVPRAETTALREQLRRNEAASVGIDELLQQAAAARAAGQLDGKGGALPLYQRVLELAPDRTEALEGREDTLSDLLQQARANLQEGNLVAATVIVRGVQAADAGHVELPDMLAELTRASEQKRRQAARELRSGDLEHALQDYGAALLVNPEDAEAMRGVQAVASAHARRSDRLAADYRFDEAEAELQQAQTVAGTGAAQNPAIAEARQHLARARQAQRQATRTAPTAAQRRRVTQLLAEAAQAQARGDLLTPPGDSAFDKLRAAQALAPQDAQVKAASARLLPAAVACFNDALRENRLVRAGGCLDARRALEGESAGVLAGRSELAQRWIALGDQRLSAGEIGGAQSALDAARALDPGAEGLAALAQRLRTAAPERR</sequence>
<dbReference type="InterPro" id="IPR011990">
    <property type="entry name" value="TPR-like_helical_dom_sf"/>
</dbReference>
<keyword evidence="4" id="KW-1185">Reference proteome</keyword>
<dbReference type="EMBL" id="JBHSNM010000002">
    <property type="protein sequence ID" value="MFC5569818.1"/>
    <property type="molecule type" value="Genomic_DNA"/>
</dbReference>
<name>A0ABW0SL63_9GAMM</name>
<gene>
    <name evidence="3" type="ORF">ACFPN1_07065</name>
</gene>
<dbReference type="RefSeq" id="WP_386754137.1">
    <property type="nucleotide sequence ID" value="NZ_JBHSNM010000002.1"/>
</dbReference>
<feature type="compositionally biased region" description="Basic and acidic residues" evidence="1">
    <location>
        <begin position="12"/>
        <end position="22"/>
    </location>
</feature>